<dbReference type="FunFam" id="3.30.70.270:FF:000001">
    <property type="entry name" value="Diguanylate cyclase domain protein"/>
    <property type="match status" value="1"/>
</dbReference>
<dbReference type="PANTHER" id="PTHR45138">
    <property type="entry name" value="REGULATORY COMPONENTS OF SENSORY TRANSDUCTION SYSTEM"/>
    <property type="match status" value="1"/>
</dbReference>
<dbReference type="InterPro" id="IPR050469">
    <property type="entry name" value="Diguanylate_Cyclase"/>
</dbReference>
<dbReference type="GO" id="GO:0052621">
    <property type="term" value="F:diguanylate cyclase activity"/>
    <property type="evidence" value="ECO:0007669"/>
    <property type="project" value="UniProtKB-EC"/>
</dbReference>
<dbReference type="Pfam" id="PF00990">
    <property type="entry name" value="GGDEF"/>
    <property type="match status" value="1"/>
</dbReference>
<evidence type="ECO:0000256" key="1">
    <source>
        <dbReference type="ARBA" id="ARBA00001946"/>
    </source>
</evidence>
<evidence type="ECO:0000256" key="3">
    <source>
        <dbReference type="ARBA" id="ARBA00034247"/>
    </source>
</evidence>
<dbReference type="PANTHER" id="PTHR45138:SF9">
    <property type="entry name" value="DIGUANYLATE CYCLASE DGCM-RELATED"/>
    <property type="match status" value="1"/>
</dbReference>
<proteinExistence type="predicted"/>
<dbReference type="OrthoDB" id="9812260at2"/>
<feature type="domain" description="GGDEF" evidence="4">
    <location>
        <begin position="167"/>
        <end position="294"/>
    </location>
</feature>
<accession>A0A0U3AGF9</accession>
<name>A0A0U3AGF9_9ALTE</name>
<dbReference type="Proteomes" id="UP000068447">
    <property type="component" value="Chromosome"/>
</dbReference>
<evidence type="ECO:0000259" key="4">
    <source>
        <dbReference type="PROSITE" id="PS50887"/>
    </source>
</evidence>
<reference evidence="5 6" key="1">
    <citation type="submission" date="2015-12" db="EMBL/GenBank/DDBJ databases">
        <title>Complete genome of Lacimicrobium alkaliphilum KCTC 32984.</title>
        <authorList>
            <person name="Kim S.-G."/>
            <person name="Lee Y.-J."/>
        </authorList>
    </citation>
    <scope>NUCLEOTIDE SEQUENCE [LARGE SCALE GENOMIC DNA]</scope>
    <source>
        <strain evidence="5 6">YelD216</strain>
    </source>
</reference>
<dbReference type="EMBL" id="CP013650">
    <property type="protein sequence ID" value="ALS97777.1"/>
    <property type="molecule type" value="Genomic_DNA"/>
</dbReference>
<dbReference type="AlphaFoldDB" id="A0A0U3AGF9"/>
<dbReference type="EC" id="2.7.7.65" evidence="2"/>
<comment type="catalytic activity">
    <reaction evidence="3">
        <text>2 GTP = 3',3'-c-di-GMP + 2 diphosphate</text>
        <dbReference type="Rhea" id="RHEA:24898"/>
        <dbReference type="ChEBI" id="CHEBI:33019"/>
        <dbReference type="ChEBI" id="CHEBI:37565"/>
        <dbReference type="ChEBI" id="CHEBI:58805"/>
        <dbReference type="EC" id="2.7.7.65"/>
    </reaction>
</comment>
<dbReference type="CDD" id="cd01949">
    <property type="entry name" value="GGDEF"/>
    <property type="match status" value="1"/>
</dbReference>
<dbReference type="KEGG" id="lal:AT746_05460"/>
<dbReference type="STRING" id="1526571.AT746_05460"/>
<dbReference type="SMART" id="SM00267">
    <property type="entry name" value="GGDEF"/>
    <property type="match status" value="1"/>
</dbReference>
<dbReference type="InterPro" id="IPR000160">
    <property type="entry name" value="GGDEF_dom"/>
</dbReference>
<dbReference type="RefSeq" id="WP_062477555.1">
    <property type="nucleotide sequence ID" value="NZ_CP013650.1"/>
</dbReference>
<dbReference type="InterPro" id="IPR029787">
    <property type="entry name" value="Nucleotide_cyclase"/>
</dbReference>
<evidence type="ECO:0000313" key="6">
    <source>
        <dbReference type="Proteomes" id="UP000068447"/>
    </source>
</evidence>
<comment type="cofactor">
    <cofactor evidence="1">
        <name>Mg(2+)</name>
        <dbReference type="ChEBI" id="CHEBI:18420"/>
    </cofactor>
</comment>
<dbReference type="NCBIfam" id="TIGR00254">
    <property type="entry name" value="GGDEF"/>
    <property type="match status" value="1"/>
</dbReference>
<dbReference type="SUPFAM" id="SSF55073">
    <property type="entry name" value="Nucleotide cyclase"/>
    <property type="match status" value="1"/>
</dbReference>
<evidence type="ECO:0000256" key="2">
    <source>
        <dbReference type="ARBA" id="ARBA00012528"/>
    </source>
</evidence>
<protein>
    <recommendedName>
        <fullName evidence="2">diguanylate cyclase</fullName>
        <ecNumber evidence="2">2.7.7.65</ecNumber>
    </recommendedName>
</protein>
<sequence length="294" mass="33129">MDQLAPLYSSTDKNRFFHFGDSGRLLSDSEMLAILQRMLSTPELDKLADIALTLLGERLTVTGLEIHTPELGYATGLAGVYHRQLEAPHHTEPQINISYRFARKPGSHEERLLYELHDCIVVPLAHAMRHAQLSRMATKDHLTGLGNRACFDEALQRLISHARRNGSLFGLVVIDMDKFKAINDEYGHQEGDKVLINVAKAINDCLRDTDFAFRFGGDEFCCLIEDADQKAMLCIAQRIRRAMNGYPLLRQHNVSCSIGVSLYRQGDSSDSLFERADMALYQLKEGNFQEVESA</sequence>
<evidence type="ECO:0000313" key="5">
    <source>
        <dbReference type="EMBL" id="ALS97777.1"/>
    </source>
</evidence>
<dbReference type="PROSITE" id="PS50887">
    <property type="entry name" value="GGDEF"/>
    <property type="match status" value="1"/>
</dbReference>
<organism evidence="5 6">
    <name type="scientific">Lacimicrobium alkaliphilum</name>
    <dbReference type="NCBI Taxonomy" id="1526571"/>
    <lineage>
        <taxon>Bacteria</taxon>
        <taxon>Pseudomonadati</taxon>
        <taxon>Pseudomonadota</taxon>
        <taxon>Gammaproteobacteria</taxon>
        <taxon>Alteromonadales</taxon>
        <taxon>Alteromonadaceae</taxon>
        <taxon>Lacimicrobium</taxon>
    </lineage>
</organism>
<dbReference type="InterPro" id="IPR043128">
    <property type="entry name" value="Rev_trsase/Diguanyl_cyclase"/>
</dbReference>
<keyword evidence="6" id="KW-1185">Reference proteome</keyword>
<gene>
    <name evidence="5" type="ORF">AT746_05460</name>
</gene>
<dbReference type="Gene3D" id="3.30.70.270">
    <property type="match status" value="1"/>
</dbReference>